<evidence type="ECO:0000256" key="1">
    <source>
        <dbReference type="SAM" id="MobiDB-lite"/>
    </source>
</evidence>
<organism evidence="2 3">
    <name type="scientific">Deinococcus ruber</name>
    <dbReference type="NCBI Taxonomy" id="1848197"/>
    <lineage>
        <taxon>Bacteria</taxon>
        <taxon>Thermotogati</taxon>
        <taxon>Deinococcota</taxon>
        <taxon>Deinococci</taxon>
        <taxon>Deinococcales</taxon>
        <taxon>Deinococcaceae</taxon>
        <taxon>Deinococcus</taxon>
    </lineage>
</organism>
<protein>
    <submittedName>
        <fullName evidence="2">Uncharacterized protein</fullName>
    </submittedName>
</protein>
<name>A0A918C4B2_9DEIO</name>
<keyword evidence="3" id="KW-1185">Reference proteome</keyword>
<reference evidence="2" key="2">
    <citation type="submission" date="2020-09" db="EMBL/GenBank/DDBJ databases">
        <authorList>
            <person name="Sun Q."/>
            <person name="Ohkuma M."/>
        </authorList>
    </citation>
    <scope>NUCLEOTIDE SEQUENCE</scope>
    <source>
        <strain evidence="2">JCM 31311</strain>
    </source>
</reference>
<dbReference type="EMBL" id="BMQL01000008">
    <property type="protein sequence ID" value="GGR06493.1"/>
    <property type="molecule type" value="Genomic_DNA"/>
</dbReference>
<proteinExistence type="predicted"/>
<feature type="compositionally biased region" description="Polar residues" evidence="1">
    <location>
        <begin position="67"/>
        <end position="84"/>
    </location>
</feature>
<reference evidence="2" key="1">
    <citation type="journal article" date="2014" name="Int. J. Syst. Evol. Microbiol.">
        <title>Complete genome sequence of Corynebacterium casei LMG S-19264T (=DSM 44701T), isolated from a smear-ripened cheese.</title>
        <authorList>
            <consortium name="US DOE Joint Genome Institute (JGI-PGF)"/>
            <person name="Walter F."/>
            <person name="Albersmeier A."/>
            <person name="Kalinowski J."/>
            <person name="Ruckert C."/>
        </authorList>
    </citation>
    <scope>NUCLEOTIDE SEQUENCE</scope>
    <source>
        <strain evidence="2">JCM 31311</strain>
    </source>
</reference>
<sequence>MNDTHPLAPSEHEVYLVRVWYEFDGARPVWRASVLLPNDSQRRYFAAPATLLHFLGDHVARQHRPDTPQSGHSSPQAISDTHSD</sequence>
<comment type="caution">
    <text evidence="2">The sequence shown here is derived from an EMBL/GenBank/DDBJ whole genome shotgun (WGS) entry which is preliminary data.</text>
</comment>
<evidence type="ECO:0000313" key="3">
    <source>
        <dbReference type="Proteomes" id="UP000603865"/>
    </source>
</evidence>
<feature type="region of interest" description="Disordered" evidence="1">
    <location>
        <begin position="59"/>
        <end position="84"/>
    </location>
</feature>
<dbReference type="RefSeq" id="WP_189089742.1">
    <property type="nucleotide sequence ID" value="NZ_BMQL01000008.1"/>
</dbReference>
<accession>A0A918C4B2</accession>
<evidence type="ECO:0000313" key="2">
    <source>
        <dbReference type="EMBL" id="GGR06493.1"/>
    </source>
</evidence>
<dbReference type="Proteomes" id="UP000603865">
    <property type="component" value="Unassembled WGS sequence"/>
</dbReference>
<gene>
    <name evidence="2" type="ORF">GCM10008957_19120</name>
</gene>
<dbReference type="AlphaFoldDB" id="A0A918C4B2"/>